<dbReference type="EMBL" id="QKZV01000001">
    <property type="protein sequence ID" value="PZX66014.1"/>
    <property type="molecule type" value="Genomic_DNA"/>
</dbReference>
<dbReference type="EC" id="3.1.3.48" evidence="2"/>
<protein>
    <recommendedName>
        <fullName evidence="2">protein-tyrosine-phosphatase</fullName>
        <ecNumber evidence="2">3.1.3.48</ecNumber>
    </recommendedName>
</protein>
<evidence type="ECO:0000256" key="3">
    <source>
        <dbReference type="ARBA" id="ARBA00022801"/>
    </source>
</evidence>
<reference evidence="5 6" key="1">
    <citation type="submission" date="2018-06" db="EMBL/GenBank/DDBJ databases">
        <title>Genomic Encyclopedia of Archaeal and Bacterial Type Strains, Phase II (KMG-II): from individual species to whole genera.</title>
        <authorList>
            <person name="Goeker M."/>
        </authorList>
    </citation>
    <scope>NUCLEOTIDE SEQUENCE [LARGE SCALE GENOMIC DNA]</scope>
    <source>
        <strain evidence="5 6">DSM 23241</strain>
    </source>
</reference>
<gene>
    <name evidence="5" type="ORF">LX80_00510</name>
</gene>
<dbReference type="OrthoDB" id="9788539at2"/>
<evidence type="ECO:0000256" key="4">
    <source>
        <dbReference type="ARBA" id="ARBA00051722"/>
    </source>
</evidence>
<dbReference type="GO" id="GO:0004725">
    <property type="term" value="F:protein tyrosine phosphatase activity"/>
    <property type="evidence" value="ECO:0007669"/>
    <property type="project" value="UniProtKB-EC"/>
</dbReference>
<dbReference type="InterPro" id="IPR016195">
    <property type="entry name" value="Pol/histidinol_Pase-like"/>
</dbReference>
<evidence type="ECO:0000256" key="1">
    <source>
        <dbReference type="ARBA" id="ARBA00005750"/>
    </source>
</evidence>
<comment type="catalytic activity">
    <reaction evidence="4">
        <text>O-phospho-L-tyrosyl-[protein] + H2O = L-tyrosyl-[protein] + phosphate</text>
        <dbReference type="Rhea" id="RHEA:10684"/>
        <dbReference type="Rhea" id="RHEA-COMP:10136"/>
        <dbReference type="Rhea" id="RHEA-COMP:20101"/>
        <dbReference type="ChEBI" id="CHEBI:15377"/>
        <dbReference type="ChEBI" id="CHEBI:43474"/>
        <dbReference type="ChEBI" id="CHEBI:46858"/>
        <dbReference type="ChEBI" id="CHEBI:61978"/>
        <dbReference type="EC" id="3.1.3.48"/>
    </reaction>
</comment>
<name>A0A2W7S0I1_9BACT</name>
<dbReference type="PANTHER" id="PTHR39181:SF1">
    <property type="entry name" value="TYROSINE-PROTEIN PHOSPHATASE YWQE"/>
    <property type="match status" value="1"/>
</dbReference>
<proteinExistence type="inferred from homology"/>
<dbReference type="AlphaFoldDB" id="A0A2W7S0I1"/>
<dbReference type="Pfam" id="PF19567">
    <property type="entry name" value="CpsB_CapC"/>
    <property type="match status" value="1"/>
</dbReference>
<dbReference type="Gene3D" id="3.20.20.140">
    <property type="entry name" value="Metal-dependent hydrolases"/>
    <property type="match status" value="1"/>
</dbReference>
<accession>A0A2W7S0I1</accession>
<organism evidence="5 6">
    <name type="scientific">Hydrotalea sandarakina</name>
    <dbReference type="NCBI Taxonomy" id="1004304"/>
    <lineage>
        <taxon>Bacteria</taxon>
        <taxon>Pseudomonadati</taxon>
        <taxon>Bacteroidota</taxon>
        <taxon>Chitinophagia</taxon>
        <taxon>Chitinophagales</taxon>
        <taxon>Chitinophagaceae</taxon>
        <taxon>Hydrotalea</taxon>
    </lineage>
</organism>
<evidence type="ECO:0000313" key="6">
    <source>
        <dbReference type="Proteomes" id="UP000249720"/>
    </source>
</evidence>
<dbReference type="PIRSF" id="PIRSF016557">
    <property type="entry name" value="Caps_synth_CpsB"/>
    <property type="match status" value="1"/>
</dbReference>
<evidence type="ECO:0000256" key="2">
    <source>
        <dbReference type="ARBA" id="ARBA00013064"/>
    </source>
</evidence>
<dbReference type="GO" id="GO:0030145">
    <property type="term" value="F:manganese ion binding"/>
    <property type="evidence" value="ECO:0007669"/>
    <property type="project" value="InterPro"/>
</dbReference>
<dbReference type="Proteomes" id="UP000249720">
    <property type="component" value="Unassembled WGS sequence"/>
</dbReference>
<comment type="similarity">
    <text evidence="1">Belongs to the metallo-dependent hydrolases superfamily. CpsB/CapC family.</text>
</comment>
<dbReference type="RefSeq" id="WP_111293448.1">
    <property type="nucleotide sequence ID" value="NZ_QKZV01000001.1"/>
</dbReference>
<evidence type="ECO:0000313" key="5">
    <source>
        <dbReference type="EMBL" id="PZX66014.1"/>
    </source>
</evidence>
<comment type="caution">
    <text evidence="5">The sequence shown here is derived from an EMBL/GenBank/DDBJ whole genome shotgun (WGS) entry which is preliminary data.</text>
</comment>
<dbReference type="PANTHER" id="PTHR39181">
    <property type="entry name" value="TYROSINE-PROTEIN PHOSPHATASE YWQE"/>
    <property type="match status" value="1"/>
</dbReference>
<keyword evidence="3" id="KW-0378">Hydrolase</keyword>
<dbReference type="SUPFAM" id="SSF89550">
    <property type="entry name" value="PHP domain-like"/>
    <property type="match status" value="1"/>
</dbReference>
<dbReference type="InterPro" id="IPR016667">
    <property type="entry name" value="Caps_polysacc_synth_CpsB/CapC"/>
</dbReference>
<sequence>MFSIFSKKKVLGNFEFIGTDLHNHIIPGLDDGAQTINDSIVLLKGLQELGYKKVICTPHILGNIYPNNPSTILPAFKVLQQAVNEHNINVQVEAGAEYMADEFFVEMVQQKTSLLSFGQHQYILIEMSYLAASPYLEECVFQLILDGYQPILAHPERYNYYHKQPEKYVMWKEKGCWLQLNALSLTGYYGKHVKLAAEKLLEAQLIDLLGTDMHHAQHLEALKYLCTTNNYKLLANYAHFKNAQL</sequence>
<keyword evidence="6" id="KW-1185">Reference proteome</keyword>